<reference evidence="2 3" key="1">
    <citation type="submission" date="2024-08" db="EMBL/GenBank/DDBJ databases">
        <authorList>
            <person name="Cucini C."/>
            <person name="Frati F."/>
        </authorList>
    </citation>
    <scope>NUCLEOTIDE SEQUENCE [LARGE SCALE GENOMIC DNA]</scope>
</reference>
<gene>
    <name evidence="2" type="ORF">ODALV1_LOCUS30482</name>
</gene>
<proteinExistence type="predicted"/>
<dbReference type="EMBL" id="CAXLJM020000164">
    <property type="protein sequence ID" value="CAL8145411.1"/>
    <property type="molecule type" value="Genomic_DNA"/>
</dbReference>
<name>A0ABP1S7T2_9HEXA</name>
<dbReference type="Gene3D" id="2.100.10.20">
    <property type="entry name" value="Vitelline membrane outer layer protein I (VOMI)"/>
    <property type="match status" value="1"/>
</dbReference>
<dbReference type="InterPro" id="IPR036706">
    <property type="entry name" value="VOMI_sf"/>
</dbReference>
<keyword evidence="3" id="KW-1185">Reference proteome</keyword>
<comment type="caution">
    <text evidence="2">The sequence shown here is derived from an EMBL/GenBank/DDBJ whole genome shotgun (WGS) entry which is preliminary data.</text>
</comment>
<protein>
    <submittedName>
        <fullName evidence="2">Uncharacterized protein</fullName>
    </submittedName>
</protein>
<evidence type="ECO:0000313" key="3">
    <source>
        <dbReference type="Proteomes" id="UP001642540"/>
    </source>
</evidence>
<dbReference type="InterPro" id="IPR005515">
    <property type="entry name" value="VOMI"/>
</dbReference>
<dbReference type="Proteomes" id="UP001642540">
    <property type="component" value="Unassembled WGS sequence"/>
</dbReference>
<sequence>MDLIIILSIFLLISTSCLPSPFVSAKRRFSTGGGGGDGLFSMFQLTHNWNNPSEGVICPENEFAIGASIRTSTLPNKNVTTITVIRLRCSDRIRGRSNTGAVLLGKYYDSITDWQEPKECVRGFITGIHLYLKSKPKEDSDEMDTGNYVSGLRLHCQGERISNTSEETAPSILFGTEEDKSSKQISKGCGFSTSLYALAAKLKSIITLDEGENLAPSDVSIQCKYPKNPYNDCSIDLEFEPLSHLECSPYKERNYSLNALLANSSLGSEADKITCNYKKTTGVKLNTDITNLKDIVFAYEFSGIRVTNADNIAYAAFLKTEEDYFKNEWINNVGKDEPTLDPKTIYDNFLMLKENYENWTFEDANPRNTLTFLNLVELRSRNKNVEHEDIILTHSVRMEQLVGYCSVYKLYFPIIRKEVIGYVTISSGKINRIIVFV</sequence>
<organism evidence="2 3">
    <name type="scientific">Orchesella dallaii</name>
    <dbReference type="NCBI Taxonomy" id="48710"/>
    <lineage>
        <taxon>Eukaryota</taxon>
        <taxon>Metazoa</taxon>
        <taxon>Ecdysozoa</taxon>
        <taxon>Arthropoda</taxon>
        <taxon>Hexapoda</taxon>
        <taxon>Collembola</taxon>
        <taxon>Entomobryomorpha</taxon>
        <taxon>Entomobryoidea</taxon>
        <taxon>Orchesellidae</taxon>
        <taxon>Orchesellinae</taxon>
        <taxon>Orchesella</taxon>
    </lineage>
</organism>
<accession>A0ABP1S7T2</accession>
<keyword evidence="1" id="KW-0732">Signal</keyword>
<feature type="chain" id="PRO_5045941930" evidence="1">
    <location>
        <begin position="20"/>
        <end position="437"/>
    </location>
</feature>
<evidence type="ECO:0000256" key="1">
    <source>
        <dbReference type="SAM" id="SignalP"/>
    </source>
</evidence>
<dbReference type="Pfam" id="PF03762">
    <property type="entry name" value="VOMI"/>
    <property type="match status" value="1"/>
</dbReference>
<feature type="signal peptide" evidence="1">
    <location>
        <begin position="1"/>
        <end position="19"/>
    </location>
</feature>
<evidence type="ECO:0000313" key="2">
    <source>
        <dbReference type="EMBL" id="CAL8145411.1"/>
    </source>
</evidence>